<evidence type="ECO:0000313" key="1">
    <source>
        <dbReference type="EMBL" id="GAA0167747.1"/>
    </source>
</evidence>
<dbReference type="EMBL" id="BAABME010006213">
    <property type="protein sequence ID" value="GAA0167747.1"/>
    <property type="molecule type" value="Genomic_DNA"/>
</dbReference>
<gene>
    <name evidence="1" type="ORF">LIER_22612</name>
</gene>
<name>A0AAV3QY02_LITER</name>
<comment type="caution">
    <text evidence="1">The sequence shown here is derived from an EMBL/GenBank/DDBJ whole genome shotgun (WGS) entry which is preliminary data.</text>
</comment>
<keyword evidence="2" id="KW-1185">Reference proteome</keyword>
<accession>A0AAV3QY02</accession>
<dbReference type="InterPro" id="IPR008507">
    <property type="entry name" value="DUF789"/>
</dbReference>
<protein>
    <submittedName>
        <fullName evidence="1">Uncharacterized protein</fullName>
    </submittedName>
</protein>
<dbReference type="AlphaFoldDB" id="A0AAV3QY02"/>
<reference evidence="1 2" key="1">
    <citation type="submission" date="2024-01" db="EMBL/GenBank/DDBJ databases">
        <title>The complete chloroplast genome sequence of Lithospermum erythrorhizon: insights into the phylogenetic relationship among Boraginaceae species and the maternal lineages of purple gromwells.</title>
        <authorList>
            <person name="Okada T."/>
            <person name="Watanabe K."/>
        </authorList>
    </citation>
    <scope>NUCLEOTIDE SEQUENCE [LARGE SCALE GENOMIC DNA]</scope>
</reference>
<dbReference type="PANTHER" id="PTHR31343:SF3">
    <property type="entry name" value="DUF789 DOMAIN-CONTAINING PROTEIN"/>
    <property type="match status" value="1"/>
</dbReference>
<dbReference type="PANTHER" id="PTHR31343">
    <property type="entry name" value="T15D22.8"/>
    <property type="match status" value="1"/>
</dbReference>
<dbReference type="Pfam" id="PF05623">
    <property type="entry name" value="DUF789"/>
    <property type="match status" value="1"/>
</dbReference>
<proteinExistence type="predicted"/>
<sequence length="315" mass="36400">MGMQNDETQSNLDCFLNCVTPIVQSQFLSKHEMKSLNRLWHPWEREKVDYFTLSDLWNCYDEWSVYGAGVPVHLENGETLVEYYVPSLSAIQIFTGTSTLNYLREETDSGCETRDSFSDSLSDDSESEKLSRWDGCSSEDAFDQDNLWHLNDRLGYSYCHHFERGTPYARAPLVDKITSMSQRHPGLMSLRNVDLSPASWMAVAWYPIYHIPMSSTSRDLSTCFLTYHTLSSCFQDMDFDDDMEGGNRKRMEGDGIRLPPFGLATYKMQGDVWMSDKKGRDQERLVSLLSVADSWVKQLKVQHHDFNYFMGNRHG</sequence>
<organism evidence="1 2">
    <name type="scientific">Lithospermum erythrorhizon</name>
    <name type="common">Purple gromwell</name>
    <name type="synonym">Lithospermum officinale var. erythrorhizon</name>
    <dbReference type="NCBI Taxonomy" id="34254"/>
    <lineage>
        <taxon>Eukaryota</taxon>
        <taxon>Viridiplantae</taxon>
        <taxon>Streptophyta</taxon>
        <taxon>Embryophyta</taxon>
        <taxon>Tracheophyta</taxon>
        <taxon>Spermatophyta</taxon>
        <taxon>Magnoliopsida</taxon>
        <taxon>eudicotyledons</taxon>
        <taxon>Gunneridae</taxon>
        <taxon>Pentapetalae</taxon>
        <taxon>asterids</taxon>
        <taxon>lamiids</taxon>
        <taxon>Boraginales</taxon>
        <taxon>Boraginaceae</taxon>
        <taxon>Boraginoideae</taxon>
        <taxon>Lithospermeae</taxon>
        <taxon>Lithospermum</taxon>
    </lineage>
</organism>
<evidence type="ECO:0000313" key="2">
    <source>
        <dbReference type="Proteomes" id="UP001454036"/>
    </source>
</evidence>
<dbReference type="Proteomes" id="UP001454036">
    <property type="component" value="Unassembled WGS sequence"/>
</dbReference>